<comment type="similarity">
    <text evidence="2">Belongs to the DNA repair enzymes AP/ExoA family.</text>
</comment>
<evidence type="ECO:0000256" key="8">
    <source>
        <dbReference type="ARBA" id="ARBA00023172"/>
    </source>
</evidence>
<evidence type="ECO:0000256" key="7">
    <source>
        <dbReference type="ARBA" id="ARBA00022842"/>
    </source>
</evidence>
<dbReference type="GO" id="GO:0003906">
    <property type="term" value="F:DNA-(apurinic or apyrimidinic site) endonuclease activity"/>
    <property type="evidence" value="ECO:0007669"/>
    <property type="project" value="TreeGrafter"/>
</dbReference>
<accession>A0A7J8DI62</accession>
<dbReference type="GO" id="GO:0005634">
    <property type="term" value="C:nucleus"/>
    <property type="evidence" value="ECO:0007669"/>
    <property type="project" value="TreeGrafter"/>
</dbReference>
<evidence type="ECO:0000256" key="9">
    <source>
        <dbReference type="ARBA" id="ARBA00023204"/>
    </source>
</evidence>
<evidence type="ECO:0000256" key="5">
    <source>
        <dbReference type="ARBA" id="ARBA00022763"/>
    </source>
</evidence>
<evidence type="ECO:0000256" key="3">
    <source>
        <dbReference type="ARBA" id="ARBA00012115"/>
    </source>
</evidence>
<keyword evidence="9" id="KW-0234">DNA repair</keyword>
<dbReference type="SUPFAM" id="SSF56219">
    <property type="entry name" value="DNase I-like"/>
    <property type="match status" value="1"/>
</dbReference>
<dbReference type="PANTHER" id="PTHR22748:SF25">
    <property type="entry name" value="ENDONUCLEASE_EXONUCLEASE_PHOSPHATASE DOMAIN-CONTAINING PROTEIN"/>
    <property type="match status" value="1"/>
</dbReference>
<proteinExistence type="inferred from homology"/>
<keyword evidence="10" id="KW-0464">Manganese</keyword>
<keyword evidence="4 10" id="KW-0479">Metal-binding</keyword>
<dbReference type="EC" id="3.1.11.2" evidence="3"/>
<comment type="cofactor">
    <cofactor evidence="10">
        <name>Mg(2+)</name>
        <dbReference type="ChEBI" id="CHEBI:18420"/>
    </cofactor>
    <cofactor evidence="10">
        <name>Mn(2+)</name>
        <dbReference type="ChEBI" id="CHEBI:29035"/>
    </cofactor>
    <text evidence="10">Probably binds two magnesium or manganese ions per subunit.</text>
</comment>
<gene>
    <name evidence="12" type="ORF">HJG63_008604</name>
</gene>
<dbReference type="GO" id="GO:0008081">
    <property type="term" value="F:phosphoric diester hydrolase activity"/>
    <property type="evidence" value="ECO:0007669"/>
    <property type="project" value="TreeGrafter"/>
</dbReference>
<dbReference type="AlphaFoldDB" id="A0A7J8DI62"/>
<dbReference type="InterPro" id="IPR036691">
    <property type="entry name" value="Endo/exonu/phosph_ase_sf"/>
</dbReference>
<keyword evidence="8" id="KW-0233">DNA recombination</keyword>
<dbReference type="PANTHER" id="PTHR22748">
    <property type="entry name" value="AP ENDONUCLEASE"/>
    <property type="match status" value="1"/>
</dbReference>
<feature type="binding site" evidence="10">
    <location>
        <position position="55"/>
    </location>
    <ligand>
        <name>Mg(2+)</name>
        <dbReference type="ChEBI" id="CHEBI:18420"/>
        <label>1</label>
    </ligand>
</feature>
<evidence type="ECO:0000259" key="11">
    <source>
        <dbReference type="Pfam" id="PF03372"/>
    </source>
</evidence>
<feature type="binding site" evidence="10">
    <location>
        <position position="26"/>
    </location>
    <ligand>
        <name>Mg(2+)</name>
        <dbReference type="ChEBI" id="CHEBI:18420"/>
        <label>1</label>
    </ligand>
</feature>
<keyword evidence="7 10" id="KW-0460">Magnesium</keyword>
<evidence type="ECO:0000313" key="12">
    <source>
        <dbReference type="EMBL" id="KAF6422803.1"/>
    </source>
</evidence>
<keyword evidence="6" id="KW-0378">Hydrolase</keyword>
<protein>
    <recommendedName>
        <fullName evidence="3">exodeoxyribonuclease III</fullName>
        <ecNumber evidence="3">3.1.11.2</ecNumber>
    </recommendedName>
</protein>
<dbReference type="InterPro" id="IPR004808">
    <property type="entry name" value="AP_endonuc_1"/>
</dbReference>
<evidence type="ECO:0000256" key="2">
    <source>
        <dbReference type="ARBA" id="ARBA00007092"/>
    </source>
</evidence>
<sequence length="133" mass="15806">MEMPSYQKVKDKMTTRRPHISIITLNVNRLKSPRKRHRVAEWIEKQNPTICCLQETHLSSKDKYRLKVKGQKMIIQTNCTQRKARVVVLISDEIDIKIKKVKKDTEGHFIMIKEIMHHEDVTFINIYAPIREP</sequence>
<dbReference type="GO" id="GO:0006310">
    <property type="term" value="P:DNA recombination"/>
    <property type="evidence" value="ECO:0007669"/>
    <property type="project" value="UniProtKB-KW"/>
</dbReference>
<dbReference type="Pfam" id="PF03372">
    <property type="entry name" value="Exo_endo_phos"/>
    <property type="match status" value="1"/>
</dbReference>
<keyword evidence="13" id="KW-1185">Reference proteome</keyword>
<dbReference type="Proteomes" id="UP000593571">
    <property type="component" value="Unassembled WGS sequence"/>
</dbReference>
<evidence type="ECO:0000256" key="6">
    <source>
        <dbReference type="ARBA" id="ARBA00022801"/>
    </source>
</evidence>
<feature type="domain" description="Endonuclease/exonuclease/phosphatase" evidence="11">
    <location>
        <begin position="23"/>
        <end position="97"/>
    </location>
</feature>
<reference evidence="12 13" key="1">
    <citation type="journal article" date="2020" name="Nature">
        <title>Six reference-quality genomes reveal evolution of bat adaptations.</title>
        <authorList>
            <person name="Jebb D."/>
            <person name="Huang Z."/>
            <person name="Pippel M."/>
            <person name="Hughes G.M."/>
            <person name="Lavrichenko K."/>
            <person name="Devanna P."/>
            <person name="Winkler S."/>
            <person name="Jermiin L.S."/>
            <person name="Skirmuntt E.C."/>
            <person name="Katzourakis A."/>
            <person name="Burkitt-Gray L."/>
            <person name="Ray D.A."/>
            <person name="Sullivan K.A.M."/>
            <person name="Roscito J.G."/>
            <person name="Kirilenko B.M."/>
            <person name="Davalos L.M."/>
            <person name="Corthals A.P."/>
            <person name="Power M.L."/>
            <person name="Jones G."/>
            <person name="Ransome R.D."/>
            <person name="Dechmann D.K.N."/>
            <person name="Locatelli A.G."/>
            <person name="Puechmaille S.J."/>
            <person name="Fedrigo O."/>
            <person name="Jarvis E.D."/>
            <person name="Hiller M."/>
            <person name="Vernes S.C."/>
            <person name="Myers E.W."/>
            <person name="Teeling E.C."/>
        </authorList>
    </citation>
    <scope>NUCLEOTIDE SEQUENCE [LARGE SCALE GENOMIC DNA]</scope>
    <source>
        <strain evidence="12">MRouAeg1</strain>
        <tissue evidence="12">Muscle</tissue>
    </source>
</reference>
<dbReference type="EMBL" id="JACASE010000012">
    <property type="protein sequence ID" value="KAF6422803.1"/>
    <property type="molecule type" value="Genomic_DNA"/>
</dbReference>
<evidence type="ECO:0000313" key="13">
    <source>
        <dbReference type="Proteomes" id="UP000593571"/>
    </source>
</evidence>
<dbReference type="GO" id="GO:0046872">
    <property type="term" value="F:metal ion binding"/>
    <property type="evidence" value="ECO:0007669"/>
    <property type="project" value="UniProtKB-KW"/>
</dbReference>
<comment type="caution">
    <text evidence="12">The sequence shown here is derived from an EMBL/GenBank/DDBJ whole genome shotgun (WGS) entry which is preliminary data.</text>
</comment>
<dbReference type="GO" id="GO:0008311">
    <property type="term" value="F:double-stranded DNA 3'-5' DNA exonuclease activity"/>
    <property type="evidence" value="ECO:0007669"/>
    <property type="project" value="UniProtKB-EC"/>
</dbReference>
<dbReference type="Gene3D" id="3.60.10.10">
    <property type="entry name" value="Endonuclease/exonuclease/phosphatase"/>
    <property type="match status" value="1"/>
</dbReference>
<dbReference type="InterPro" id="IPR005135">
    <property type="entry name" value="Endo/exonuclease/phosphatase"/>
</dbReference>
<evidence type="ECO:0000256" key="10">
    <source>
        <dbReference type="PIRSR" id="PIRSR604808-2"/>
    </source>
</evidence>
<evidence type="ECO:0000256" key="4">
    <source>
        <dbReference type="ARBA" id="ARBA00022723"/>
    </source>
</evidence>
<organism evidence="12 13">
    <name type="scientific">Rousettus aegyptiacus</name>
    <name type="common">Egyptian fruit bat</name>
    <name type="synonym">Pteropus aegyptiacus</name>
    <dbReference type="NCBI Taxonomy" id="9407"/>
    <lineage>
        <taxon>Eukaryota</taxon>
        <taxon>Metazoa</taxon>
        <taxon>Chordata</taxon>
        <taxon>Craniata</taxon>
        <taxon>Vertebrata</taxon>
        <taxon>Euteleostomi</taxon>
        <taxon>Mammalia</taxon>
        <taxon>Eutheria</taxon>
        <taxon>Laurasiatheria</taxon>
        <taxon>Chiroptera</taxon>
        <taxon>Yinpterochiroptera</taxon>
        <taxon>Pteropodoidea</taxon>
        <taxon>Pteropodidae</taxon>
        <taxon>Rousettinae</taxon>
        <taxon>Rousettus</taxon>
    </lineage>
</organism>
<name>A0A7J8DI62_ROUAE</name>
<keyword evidence="5" id="KW-0227">DNA damage</keyword>
<evidence type="ECO:0000256" key="1">
    <source>
        <dbReference type="ARBA" id="ARBA00000493"/>
    </source>
</evidence>
<comment type="catalytic activity">
    <reaction evidence="1">
        <text>Exonucleolytic cleavage in the 3'- to 5'-direction to yield nucleoside 5'-phosphates.</text>
        <dbReference type="EC" id="3.1.11.2"/>
    </reaction>
</comment>
<dbReference type="GO" id="GO:0006284">
    <property type="term" value="P:base-excision repair"/>
    <property type="evidence" value="ECO:0007669"/>
    <property type="project" value="TreeGrafter"/>
</dbReference>